<keyword evidence="1" id="KW-0812">Transmembrane</keyword>
<dbReference type="RefSeq" id="WP_256707073.1">
    <property type="nucleotide sequence ID" value="NZ_CP101914.1"/>
</dbReference>
<sequence>MSFVVDFAEQFMGFFEFVGDTFVGMFTGIVPILVGMLTLIQFIVNLVGESRIEKMGQFLAKSSLLKYSIFPIFAGFFLGNPASITMGRFLPEKSKPGLMEAMFRNGHPLTSLFPHTNPAELFVWLGVAQGIEALGLPVGALAIRYVITGIVVGVISGIITEIVFTIISRRNNYEV</sequence>
<protein>
    <submittedName>
        <fullName evidence="2">PTS glucitol/sorbitol transporter subunit IIC</fullName>
    </submittedName>
</protein>
<dbReference type="InterPro" id="IPR004699">
    <property type="entry name" value="PTS_IID_sorb"/>
</dbReference>
<feature type="transmembrane region" description="Helical" evidence="1">
    <location>
        <begin position="22"/>
        <end position="48"/>
    </location>
</feature>
<accession>A0ABY5JSA2</accession>
<feature type="transmembrane region" description="Helical" evidence="1">
    <location>
        <begin position="69"/>
        <end position="90"/>
    </location>
</feature>
<dbReference type="PIRSF" id="PIRSF038321">
    <property type="entry name" value="PTS_glc_srb_IIC"/>
    <property type="match status" value="1"/>
</dbReference>
<proteinExistence type="predicted"/>
<dbReference type="PANTHER" id="PTHR40399:SF1">
    <property type="entry name" value="PTS SYSTEM GLUCITOL_SORBITOL-SPECIFIC EIIC COMPONENT"/>
    <property type="match status" value="1"/>
</dbReference>
<dbReference type="PANTHER" id="PTHR40399">
    <property type="entry name" value="PTS SYSTEM GLUCITOL/SORBITOL-SPECIFIC EIIC COMPONENT"/>
    <property type="match status" value="1"/>
</dbReference>
<dbReference type="PROSITE" id="PS51107">
    <property type="entry name" value="PTS_EIIC_TYPE_5"/>
    <property type="match status" value="1"/>
</dbReference>
<evidence type="ECO:0000313" key="3">
    <source>
        <dbReference type="Proteomes" id="UP001059773"/>
    </source>
</evidence>
<feature type="transmembrane region" description="Helical" evidence="1">
    <location>
        <begin position="142"/>
        <end position="167"/>
    </location>
</feature>
<organism evidence="2 3">
    <name type="scientific">Oceanobacillus jeddahense</name>
    <dbReference type="NCBI Taxonomy" id="1462527"/>
    <lineage>
        <taxon>Bacteria</taxon>
        <taxon>Bacillati</taxon>
        <taxon>Bacillota</taxon>
        <taxon>Bacilli</taxon>
        <taxon>Bacillales</taxon>
        <taxon>Bacillaceae</taxon>
        <taxon>Oceanobacillus</taxon>
    </lineage>
</organism>
<keyword evidence="1" id="KW-0472">Membrane</keyword>
<evidence type="ECO:0000313" key="2">
    <source>
        <dbReference type="EMBL" id="UUI01762.1"/>
    </source>
</evidence>
<evidence type="ECO:0000256" key="1">
    <source>
        <dbReference type="SAM" id="Phobius"/>
    </source>
</evidence>
<gene>
    <name evidence="2" type="ORF">NP439_17140</name>
</gene>
<keyword evidence="3" id="KW-1185">Reference proteome</keyword>
<dbReference type="Proteomes" id="UP001059773">
    <property type="component" value="Chromosome"/>
</dbReference>
<dbReference type="EMBL" id="CP101914">
    <property type="protein sequence ID" value="UUI01762.1"/>
    <property type="molecule type" value="Genomic_DNA"/>
</dbReference>
<name>A0ABY5JSA2_9BACI</name>
<dbReference type="Pfam" id="PF03608">
    <property type="entry name" value="EII-GUT"/>
    <property type="match status" value="1"/>
</dbReference>
<reference evidence="2" key="1">
    <citation type="submission" date="2022-07" db="EMBL/GenBank/DDBJ databases">
        <title>FELIX.</title>
        <authorList>
            <person name="Wan K.H."/>
            <person name="Park S."/>
            <person name="Lawrence Q."/>
            <person name="Eichenberger J.P."/>
            <person name="Booth B.W."/>
            <person name="Piaggio A.J."/>
            <person name="Chandler J.C."/>
            <person name="Franklin A.B."/>
            <person name="Celniker S.E."/>
        </authorList>
    </citation>
    <scope>NUCLEOTIDE SEQUENCE</scope>
    <source>
        <strain evidence="2">QA-1986 374</strain>
    </source>
</reference>
<keyword evidence="1" id="KW-1133">Transmembrane helix</keyword>